<dbReference type="InterPro" id="IPR035965">
    <property type="entry name" value="PAS-like_dom_sf"/>
</dbReference>
<dbReference type="PANTHER" id="PTHR43711">
    <property type="entry name" value="TWO-COMPONENT HISTIDINE KINASE"/>
    <property type="match status" value="1"/>
</dbReference>
<comment type="caution">
    <text evidence="9">The sequence shown here is derived from an EMBL/GenBank/DDBJ whole genome shotgun (WGS) entry which is preliminary data.</text>
</comment>
<dbReference type="Gene3D" id="1.10.287.130">
    <property type="match status" value="1"/>
</dbReference>
<keyword evidence="6" id="KW-0902">Two-component regulatory system</keyword>
<dbReference type="GO" id="GO:0000155">
    <property type="term" value="F:phosphorelay sensor kinase activity"/>
    <property type="evidence" value="ECO:0007669"/>
    <property type="project" value="InterPro"/>
</dbReference>
<keyword evidence="10" id="KW-1185">Reference proteome</keyword>
<evidence type="ECO:0000256" key="3">
    <source>
        <dbReference type="ARBA" id="ARBA00022553"/>
    </source>
</evidence>
<feature type="domain" description="PAS" evidence="8">
    <location>
        <begin position="23"/>
        <end position="76"/>
    </location>
</feature>
<evidence type="ECO:0000256" key="2">
    <source>
        <dbReference type="ARBA" id="ARBA00012438"/>
    </source>
</evidence>
<dbReference type="RefSeq" id="WP_114448707.1">
    <property type="nucleotide sequence ID" value="NZ_QPHM01000001.1"/>
</dbReference>
<dbReference type="CDD" id="cd00082">
    <property type="entry name" value="HisKA"/>
    <property type="match status" value="1"/>
</dbReference>
<dbReference type="InterPro" id="IPR050736">
    <property type="entry name" value="Sensor_HK_Regulatory"/>
</dbReference>
<dbReference type="Pfam" id="PF00512">
    <property type="entry name" value="HisKA"/>
    <property type="match status" value="1"/>
</dbReference>
<dbReference type="SMART" id="SM00388">
    <property type="entry name" value="HisKA"/>
    <property type="match status" value="1"/>
</dbReference>
<dbReference type="EC" id="2.7.13.3" evidence="2"/>
<dbReference type="SMART" id="SM00387">
    <property type="entry name" value="HATPase_c"/>
    <property type="match status" value="1"/>
</dbReference>
<accession>A0A368NCX7</accession>
<dbReference type="InterPro" id="IPR036097">
    <property type="entry name" value="HisK_dim/P_sf"/>
</dbReference>
<dbReference type="Pfam" id="PF02518">
    <property type="entry name" value="HATPase_c"/>
    <property type="match status" value="1"/>
</dbReference>
<organism evidence="9 10">
    <name type="scientific">Haloplanus salinus</name>
    <dbReference type="NCBI Taxonomy" id="1126245"/>
    <lineage>
        <taxon>Archaea</taxon>
        <taxon>Methanobacteriati</taxon>
        <taxon>Methanobacteriota</taxon>
        <taxon>Stenosarchaea group</taxon>
        <taxon>Halobacteria</taxon>
        <taxon>Halobacteriales</taxon>
        <taxon>Haloferacaceae</taxon>
        <taxon>Haloplanus</taxon>
    </lineage>
</organism>
<evidence type="ECO:0000256" key="6">
    <source>
        <dbReference type="ARBA" id="ARBA00023012"/>
    </source>
</evidence>
<dbReference type="AlphaFoldDB" id="A0A368NCX7"/>
<evidence type="ECO:0000313" key="9">
    <source>
        <dbReference type="EMBL" id="RCU47159.1"/>
    </source>
</evidence>
<evidence type="ECO:0000256" key="4">
    <source>
        <dbReference type="ARBA" id="ARBA00022679"/>
    </source>
</evidence>
<evidence type="ECO:0000313" key="10">
    <source>
        <dbReference type="Proteomes" id="UP000252189"/>
    </source>
</evidence>
<dbReference type="InterPro" id="IPR003661">
    <property type="entry name" value="HisK_dim/P_dom"/>
</dbReference>
<dbReference type="CDD" id="cd00130">
    <property type="entry name" value="PAS"/>
    <property type="match status" value="1"/>
</dbReference>
<dbReference type="NCBIfam" id="TIGR00229">
    <property type="entry name" value="sensory_box"/>
    <property type="match status" value="1"/>
</dbReference>
<keyword evidence="3" id="KW-0597">Phosphoprotein</keyword>
<sequence>MASFGPSEEMGVATGELDAVVQDTEFFRSLVENGSDAIVSIDQHSTILYANQSVERVFGYRPEELIGEKLTTIMPERFRGDHFESIARYIETGERELDWNDIQLPAKRRDGEEIPLSITFEEHSYEGERVFSGIMRDISDRVEREAELERQNERLERFASLVAHDLRDPLQTARATLAVAQAGDEDALDDLDAVFDRMDELIGDVLTLAKQGQTVGEAQAVDLGRVADDAWETVDTGTATLVVGDDLPAVMADRERARTLFENLFKNGVEHGSTGDGVTIRVEPLADGHGVAVADDGPGFGDTDTDRLFDYGYTTSDDGTGFGLSIVDEVARAHGWAVTATTGADGGARFEVETR</sequence>
<dbReference type="InterPro" id="IPR000014">
    <property type="entry name" value="PAS"/>
</dbReference>
<evidence type="ECO:0000259" key="7">
    <source>
        <dbReference type="PROSITE" id="PS50109"/>
    </source>
</evidence>
<dbReference type="Proteomes" id="UP000252189">
    <property type="component" value="Unassembled WGS sequence"/>
</dbReference>
<dbReference type="SUPFAM" id="SSF55785">
    <property type="entry name" value="PYP-like sensor domain (PAS domain)"/>
    <property type="match status" value="1"/>
</dbReference>
<protein>
    <recommendedName>
        <fullName evidence="2">histidine kinase</fullName>
        <ecNumber evidence="2">2.7.13.3</ecNumber>
    </recommendedName>
</protein>
<keyword evidence="4" id="KW-0808">Transferase</keyword>
<evidence type="ECO:0000256" key="1">
    <source>
        <dbReference type="ARBA" id="ARBA00000085"/>
    </source>
</evidence>
<evidence type="ECO:0000256" key="5">
    <source>
        <dbReference type="ARBA" id="ARBA00022777"/>
    </source>
</evidence>
<proteinExistence type="predicted"/>
<dbReference type="Pfam" id="PF13426">
    <property type="entry name" value="PAS_9"/>
    <property type="match status" value="1"/>
</dbReference>
<dbReference type="PRINTS" id="PR00344">
    <property type="entry name" value="BCTRLSENSOR"/>
</dbReference>
<evidence type="ECO:0000259" key="8">
    <source>
        <dbReference type="PROSITE" id="PS50112"/>
    </source>
</evidence>
<keyword evidence="5" id="KW-0418">Kinase</keyword>
<dbReference type="PROSITE" id="PS50109">
    <property type="entry name" value="HIS_KIN"/>
    <property type="match status" value="1"/>
</dbReference>
<dbReference type="EMBL" id="QPHM01000001">
    <property type="protein sequence ID" value="RCU47159.1"/>
    <property type="molecule type" value="Genomic_DNA"/>
</dbReference>
<dbReference type="SUPFAM" id="SSF47384">
    <property type="entry name" value="Homodimeric domain of signal transducing histidine kinase"/>
    <property type="match status" value="1"/>
</dbReference>
<dbReference type="Gene3D" id="3.30.565.10">
    <property type="entry name" value="Histidine kinase-like ATPase, C-terminal domain"/>
    <property type="match status" value="1"/>
</dbReference>
<dbReference type="InterPro" id="IPR036890">
    <property type="entry name" value="HATPase_C_sf"/>
</dbReference>
<dbReference type="InterPro" id="IPR003594">
    <property type="entry name" value="HATPase_dom"/>
</dbReference>
<gene>
    <name evidence="9" type="ORF">DU504_07505</name>
</gene>
<dbReference type="Gene3D" id="3.30.450.20">
    <property type="entry name" value="PAS domain"/>
    <property type="match status" value="1"/>
</dbReference>
<dbReference type="OrthoDB" id="8127at2157"/>
<name>A0A368NCX7_9EURY</name>
<dbReference type="PROSITE" id="PS50112">
    <property type="entry name" value="PAS"/>
    <property type="match status" value="1"/>
</dbReference>
<feature type="domain" description="Histidine kinase" evidence="7">
    <location>
        <begin position="161"/>
        <end position="355"/>
    </location>
</feature>
<dbReference type="PANTHER" id="PTHR43711:SF1">
    <property type="entry name" value="HISTIDINE KINASE 1"/>
    <property type="match status" value="1"/>
</dbReference>
<dbReference type="InterPro" id="IPR005467">
    <property type="entry name" value="His_kinase_dom"/>
</dbReference>
<dbReference type="SMART" id="SM00091">
    <property type="entry name" value="PAS"/>
    <property type="match status" value="1"/>
</dbReference>
<dbReference type="SUPFAM" id="SSF55874">
    <property type="entry name" value="ATPase domain of HSP90 chaperone/DNA topoisomerase II/histidine kinase"/>
    <property type="match status" value="1"/>
</dbReference>
<dbReference type="InterPro" id="IPR004358">
    <property type="entry name" value="Sig_transdc_His_kin-like_C"/>
</dbReference>
<reference evidence="9 10" key="1">
    <citation type="submission" date="2018-07" db="EMBL/GenBank/DDBJ databases">
        <title>Genome sequences of Haloplanus salinus JCM 18368T.</title>
        <authorList>
            <person name="Kim Y.B."/>
            <person name="Roh S.W."/>
        </authorList>
    </citation>
    <scope>NUCLEOTIDE SEQUENCE [LARGE SCALE GENOMIC DNA]</scope>
    <source>
        <strain evidence="9 10">JCM 18368</strain>
    </source>
</reference>
<comment type="catalytic activity">
    <reaction evidence="1">
        <text>ATP + protein L-histidine = ADP + protein N-phospho-L-histidine.</text>
        <dbReference type="EC" id="2.7.13.3"/>
    </reaction>
</comment>